<accession>A0A4P9TGC5</accession>
<organism evidence="2 3">
    <name type="scientific">Natrinema pallidum</name>
    <dbReference type="NCBI Taxonomy" id="69527"/>
    <lineage>
        <taxon>Archaea</taxon>
        <taxon>Methanobacteriati</taxon>
        <taxon>Methanobacteriota</taxon>
        <taxon>Stenosarchaea group</taxon>
        <taxon>Halobacteria</taxon>
        <taxon>Halobacteriales</taxon>
        <taxon>Natrialbaceae</taxon>
        <taxon>Natrinema</taxon>
    </lineage>
</organism>
<evidence type="ECO:0000313" key="2">
    <source>
        <dbReference type="EMBL" id="QCW02922.1"/>
    </source>
</evidence>
<name>A0A4P9TGC5_9EURY</name>
<dbReference type="AlphaFoldDB" id="A0A4P9TGC5"/>
<keyword evidence="1" id="KW-0812">Transmembrane</keyword>
<keyword evidence="3" id="KW-1185">Reference proteome</keyword>
<dbReference type="EMBL" id="CP040637">
    <property type="protein sequence ID" value="QCW02922.1"/>
    <property type="molecule type" value="Genomic_DNA"/>
</dbReference>
<sequence>MPVQGNSELLRITQLVGAFGSIALSFGLLVLYGRQTKILEQQYQPHLSGEVESRSPVTTQFVVRNTGSDYAYGIEAEWTIADKTRTWEKSSLAPGATAAFPIVIGEDGRWKLQTQAVKDYLDENNASSEIEYEIRCKDQFDIPRSFSGSVNFDVITKREESNEIWDSDPLTSLATSAESIEASIDAIASDLDDRRDEQKWQNRWSKQQAVISIVQERGKIEIDVLSRMVKTSSSQLEYRLSELEEAGFLNYREETGVVIAEKSPGDNYTLSDFNED</sequence>
<keyword evidence="1" id="KW-1133">Transmembrane helix</keyword>
<proteinExistence type="predicted"/>
<gene>
    <name evidence="2" type="ORF">FGF80_06585</name>
</gene>
<dbReference type="GeneID" id="96155629"/>
<evidence type="ECO:0000313" key="3">
    <source>
        <dbReference type="Proteomes" id="UP000307562"/>
    </source>
</evidence>
<dbReference type="KEGG" id="npl:FGF80_06585"/>
<protein>
    <submittedName>
        <fullName evidence="2">DUF1573 domain-containing protein</fullName>
    </submittedName>
</protein>
<reference evidence="3" key="1">
    <citation type="submission" date="2019-05" db="EMBL/GenBank/DDBJ databases">
        <title>Complete Genome Sequence and Methylation Pattern of the Halophilic Archaeon Natrinema pallidum BOL6-1.</title>
        <authorList>
            <person name="DasSarma P."/>
            <person name="DasSarma B.P."/>
            <person name="DasSarma S.L."/>
            <person name="Martinez F.L."/>
            <person name="Guzman D."/>
            <person name="Roberts R.J."/>
            <person name="DasSarma S."/>
        </authorList>
    </citation>
    <scope>NUCLEOTIDE SEQUENCE [LARGE SCALE GENOMIC DNA]</scope>
    <source>
        <strain evidence="3">BOL6-1</strain>
    </source>
</reference>
<dbReference type="Proteomes" id="UP000307562">
    <property type="component" value="Chromosome"/>
</dbReference>
<evidence type="ECO:0000256" key="1">
    <source>
        <dbReference type="SAM" id="Phobius"/>
    </source>
</evidence>
<feature type="transmembrane region" description="Helical" evidence="1">
    <location>
        <begin position="12"/>
        <end position="32"/>
    </location>
</feature>
<keyword evidence="1" id="KW-0472">Membrane</keyword>
<dbReference type="RefSeq" id="WP_138652914.1">
    <property type="nucleotide sequence ID" value="NZ_CP040637.1"/>
</dbReference>